<organism evidence="1 2">
    <name type="scientific">Rhodovulum sulfidophilum</name>
    <name type="common">Rhodobacter sulfidophilus</name>
    <dbReference type="NCBI Taxonomy" id="35806"/>
    <lineage>
        <taxon>Bacteria</taxon>
        <taxon>Pseudomonadati</taxon>
        <taxon>Pseudomonadota</taxon>
        <taxon>Alphaproteobacteria</taxon>
        <taxon>Rhodobacterales</taxon>
        <taxon>Paracoccaceae</taxon>
        <taxon>Rhodovulum</taxon>
    </lineage>
</organism>
<gene>
    <name evidence="1" type="ORF">DI556_19995</name>
</gene>
<dbReference type="InterPro" id="IPR006311">
    <property type="entry name" value="TAT_signal"/>
</dbReference>
<evidence type="ECO:0000313" key="1">
    <source>
        <dbReference type="EMBL" id="PZQ46503.1"/>
    </source>
</evidence>
<dbReference type="Proteomes" id="UP000249185">
    <property type="component" value="Unassembled WGS sequence"/>
</dbReference>
<proteinExistence type="predicted"/>
<dbReference type="NCBIfam" id="TIGR01409">
    <property type="entry name" value="TAT_signal_seq"/>
    <property type="match status" value="1"/>
</dbReference>
<sequence>MTAGKTGGTINDLSRRDFMSTVLSVSALGAAASMVPGLSQQAWAAGEAVKGYGVTTAQLKDWSIMTKSIGVDVDYTPTNSDIGVFMRDVMGNNLGATHDIFIFDGGTEDLLGPEGFYAEIDETHPELKLWERTPDSWKRAAYLRADDKQYAVPVIGNGDCFGYFPGAIDANPNGMDEIPWLTFFEGENVKGRVAIDRSWLQSMSETANYLKYHGRIDVEDPADLPPEAARQVADYLVERKKAGQFRTIFTAFEEQIQLLSNKEVDMINCWEPATKEANNALGPNSVIYAFTEEGYYLWGHGAYVATEAMQRNNVDNIYKMLNYFLDGEYRAYQAKERGYAGPNMDLGVQYAMDHGWSEEDIANLKWTDEKVRRKFEKPFYCKVVPENASVMEEEWQRFLNA</sequence>
<evidence type="ECO:0008006" key="3">
    <source>
        <dbReference type="Google" id="ProtNLM"/>
    </source>
</evidence>
<accession>A0A2W5PVK4</accession>
<dbReference type="Gene3D" id="3.40.190.10">
    <property type="entry name" value="Periplasmic binding protein-like II"/>
    <property type="match status" value="2"/>
</dbReference>
<dbReference type="AlphaFoldDB" id="A0A2W5PVK4"/>
<dbReference type="InterPro" id="IPR019546">
    <property type="entry name" value="TAT_signal_bac_arc"/>
</dbReference>
<evidence type="ECO:0000313" key="2">
    <source>
        <dbReference type="Proteomes" id="UP000249185"/>
    </source>
</evidence>
<reference evidence="1 2" key="1">
    <citation type="submission" date="2017-08" db="EMBL/GenBank/DDBJ databases">
        <title>Infants hospitalized years apart are colonized by the same room-sourced microbial strains.</title>
        <authorList>
            <person name="Brooks B."/>
            <person name="Olm M.R."/>
            <person name="Firek B.A."/>
            <person name="Baker R."/>
            <person name="Thomas B.C."/>
            <person name="Morowitz M.J."/>
            <person name="Banfield J.F."/>
        </authorList>
    </citation>
    <scope>NUCLEOTIDE SEQUENCE [LARGE SCALE GENOMIC DNA]</scope>
    <source>
        <strain evidence="1">S2_005_002_R2_34</strain>
    </source>
</reference>
<comment type="caution">
    <text evidence="1">The sequence shown here is derived from an EMBL/GenBank/DDBJ whole genome shotgun (WGS) entry which is preliminary data.</text>
</comment>
<dbReference type="SUPFAM" id="SSF53850">
    <property type="entry name" value="Periplasmic binding protein-like II"/>
    <property type="match status" value="1"/>
</dbReference>
<protein>
    <recommendedName>
        <fullName evidence="3">Extracellular solute-binding protein</fullName>
    </recommendedName>
</protein>
<name>A0A2W5PVK4_RHOSU</name>
<dbReference type="PROSITE" id="PS51318">
    <property type="entry name" value="TAT"/>
    <property type="match status" value="1"/>
</dbReference>
<dbReference type="EMBL" id="QFPW01000024">
    <property type="protein sequence ID" value="PZQ46503.1"/>
    <property type="molecule type" value="Genomic_DNA"/>
</dbReference>